<feature type="transmembrane region" description="Helical" evidence="2">
    <location>
        <begin position="47"/>
        <end position="65"/>
    </location>
</feature>
<keyword evidence="1" id="KW-0175">Coiled coil</keyword>
<evidence type="ECO:0000256" key="2">
    <source>
        <dbReference type="SAM" id="Phobius"/>
    </source>
</evidence>
<sequence>MMIWSVSFFLHFFWEMIQVPLFIGMAEASHGDVVWLCTRATVGDANIALLAYGAAALVTKDGFWIQGPWRGRTLGTFLAAGLLITVLFEAWATGTGDRWQYSESMPVLPITGTGAAPLLQWSLIPPLSLYALRWMYSGWIEQREQDQRRLEQQVVALRQRKAAFEKQQRVNDQLKAKVQQLETELSVKNELLDRLSAGNNSDEVNRVS</sequence>
<organism evidence="3 4">
    <name type="scientific">Marinobacter azerbaijanicus</name>
    <dbReference type="NCBI Taxonomy" id="3050455"/>
    <lineage>
        <taxon>Bacteria</taxon>
        <taxon>Pseudomonadati</taxon>
        <taxon>Pseudomonadota</taxon>
        <taxon>Gammaproteobacteria</taxon>
        <taxon>Pseudomonadales</taxon>
        <taxon>Marinobacteraceae</taxon>
        <taxon>Marinobacter</taxon>
    </lineage>
</organism>
<dbReference type="RefSeq" id="WP_285391471.1">
    <property type="nucleotide sequence ID" value="NZ_JASSVS010000007.1"/>
</dbReference>
<dbReference type="Proteomes" id="UP001227964">
    <property type="component" value="Unassembled WGS sequence"/>
</dbReference>
<dbReference type="EMBL" id="JASSVS010000007">
    <property type="protein sequence ID" value="MDL0432292.1"/>
    <property type="molecule type" value="Genomic_DNA"/>
</dbReference>
<protein>
    <submittedName>
        <fullName evidence="3">Uncharacterized protein</fullName>
    </submittedName>
</protein>
<keyword evidence="2" id="KW-0472">Membrane</keyword>
<keyword evidence="4" id="KW-1185">Reference proteome</keyword>
<feature type="transmembrane region" description="Helical" evidence="2">
    <location>
        <begin position="77"/>
        <end position="94"/>
    </location>
</feature>
<keyword evidence="2" id="KW-1133">Transmembrane helix</keyword>
<evidence type="ECO:0000313" key="4">
    <source>
        <dbReference type="Proteomes" id="UP001227964"/>
    </source>
</evidence>
<keyword evidence="2" id="KW-0812">Transmembrane</keyword>
<evidence type="ECO:0000313" key="3">
    <source>
        <dbReference type="EMBL" id="MDL0432292.1"/>
    </source>
</evidence>
<gene>
    <name evidence="3" type="ORF">QPM17_14190</name>
</gene>
<feature type="coiled-coil region" evidence="1">
    <location>
        <begin position="140"/>
        <end position="191"/>
    </location>
</feature>
<name>A0ABT7IDQ2_9GAMM</name>
<feature type="transmembrane region" description="Helical" evidence="2">
    <location>
        <begin position="114"/>
        <end position="132"/>
    </location>
</feature>
<evidence type="ECO:0000256" key="1">
    <source>
        <dbReference type="SAM" id="Coils"/>
    </source>
</evidence>
<reference evidence="3 4" key="1">
    <citation type="submission" date="2023-06" db="EMBL/GenBank/DDBJ databases">
        <title>Marinobacter azerbaijanicus a moderately halophilic, isolated from Urmia Lake in Azerbaijan region of Iran.</title>
        <authorList>
            <person name="Sanchez-Porro C."/>
            <person name="Aghdam E.M."/>
            <person name="Saheb S.M."/>
            <person name="Tarhriz V."/>
            <person name="Kazemi E."/>
            <person name="Ammozegar M.A."/>
            <person name="Ventosa A."/>
            <person name="Hejazi M.S."/>
        </authorList>
    </citation>
    <scope>NUCLEOTIDE SEQUENCE [LARGE SCALE GENOMIC DNA]</scope>
    <source>
        <strain evidence="3 4">TBZ242</strain>
    </source>
</reference>
<comment type="caution">
    <text evidence="3">The sequence shown here is derived from an EMBL/GenBank/DDBJ whole genome shotgun (WGS) entry which is preliminary data.</text>
</comment>
<accession>A0ABT7IDQ2</accession>
<proteinExistence type="predicted"/>